<dbReference type="Proteomes" id="UP000533598">
    <property type="component" value="Unassembled WGS sequence"/>
</dbReference>
<dbReference type="PANTHER" id="PTHR42059:SF1">
    <property type="entry name" value="TNT DOMAIN-CONTAINING PROTEIN"/>
    <property type="match status" value="1"/>
</dbReference>
<dbReference type="Pfam" id="PF14021">
    <property type="entry name" value="TNT"/>
    <property type="match status" value="1"/>
</dbReference>
<name>A0A7W7FSI7_9PSEU</name>
<comment type="caution">
    <text evidence="3">The sequence shown here is derived from an EMBL/GenBank/DDBJ whole genome shotgun (WGS) entry which is preliminary data.</text>
</comment>
<feature type="chain" id="PRO_5031422294" description="TNT domain-containing protein" evidence="1">
    <location>
        <begin position="31"/>
        <end position="213"/>
    </location>
</feature>
<dbReference type="GO" id="GO:0050135">
    <property type="term" value="F:NADP+ nucleosidase activity"/>
    <property type="evidence" value="ECO:0007669"/>
    <property type="project" value="InterPro"/>
</dbReference>
<evidence type="ECO:0000256" key="1">
    <source>
        <dbReference type="SAM" id="SignalP"/>
    </source>
</evidence>
<gene>
    <name evidence="3" type="ORF">HNR67_001561</name>
</gene>
<dbReference type="EMBL" id="JACHMH010000001">
    <property type="protein sequence ID" value="MBB4675443.1"/>
    <property type="molecule type" value="Genomic_DNA"/>
</dbReference>
<reference evidence="3 4" key="1">
    <citation type="submission" date="2020-08" db="EMBL/GenBank/DDBJ databases">
        <title>Sequencing the genomes of 1000 actinobacteria strains.</title>
        <authorList>
            <person name="Klenk H.-P."/>
        </authorList>
    </citation>
    <scope>NUCLEOTIDE SEQUENCE [LARGE SCALE GENOMIC DNA]</scope>
    <source>
        <strain evidence="3 4">DSM 44230</strain>
    </source>
</reference>
<evidence type="ECO:0000259" key="2">
    <source>
        <dbReference type="Pfam" id="PF14021"/>
    </source>
</evidence>
<feature type="signal peptide" evidence="1">
    <location>
        <begin position="1"/>
        <end position="30"/>
    </location>
</feature>
<dbReference type="InterPro" id="IPR053024">
    <property type="entry name" value="Fungal_surface_NADase"/>
</dbReference>
<organism evidence="3 4">
    <name type="scientific">Crossiella cryophila</name>
    <dbReference type="NCBI Taxonomy" id="43355"/>
    <lineage>
        <taxon>Bacteria</taxon>
        <taxon>Bacillati</taxon>
        <taxon>Actinomycetota</taxon>
        <taxon>Actinomycetes</taxon>
        <taxon>Pseudonocardiales</taxon>
        <taxon>Pseudonocardiaceae</taxon>
        <taxon>Crossiella</taxon>
    </lineage>
</organism>
<feature type="domain" description="TNT" evidence="2">
    <location>
        <begin position="112"/>
        <end position="212"/>
    </location>
</feature>
<proteinExistence type="predicted"/>
<keyword evidence="4" id="KW-1185">Reference proteome</keyword>
<evidence type="ECO:0000313" key="4">
    <source>
        <dbReference type="Proteomes" id="UP000533598"/>
    </source>
</evidence>
<dbReference type="AlphaFoldDB" id="A0A7W7FSI7"/>
<evidence type="ECO:0000313" key="3">
    <source>
        <dbReference type="EMBL" id="MBB4675443.1"/>
    </source>
</evidence>
<accession>A0A7W7FSI7</accession>
<protein>
    <recommendedName>
        <fullName evidence="2">TNT domain-containing protein</fullName>
    </recommendedName>
</protein>
<dbReference type="PANTHER" id="PTHR42059">
    <property type="entry name" value="TNT DOMAIN-CONTAINING PROTEIN"/>
    <property type="match status" value="1"/>
</dbReference>
<sequence length="213" mass="23618">MRGRRLLAIFLTALLASLTVLLGAASPALADAPLACAGTYQGDNRLGPETLPRVTEHPVGRLVAGYQRFGKLDSAGFLAKYWDAAATSWKYPPQDGFLLRSDGTPIKRVHRLLPGYKLDRFGSEGGQFLAPLGAHYSQRALPPQSLFTFDAAHRCNYRTYQVLKEFQVWQGTIAPWFEQRGRGSQIKLDRALVPGEGFLNVAWLVDKGYLARR</sequence>
<dbReference type="InterPro" id="IPR025331">
    <property type="entry name" value="TNT"/>
</dbReference>
<keyword evidence="1" id="KW-0732">Signal</keyword>
<dbReference type="RefSeq" id="WP_185001417.1">
    <property type="nucleotide sequence ID" value="NZ_BAAAUI010000006.1"/>
</dbReference>